<proteinExistence type="predicted"/>
<dbReference type="InterPro" id="IPR007278">
    <property type="entry name" value="DUF397"/>
</dbReference>
<comment type="caution">
    <text evidence="2">The sequence shown here is derived from an EMBL/GenBank/DDBJ whole genome shotgun (WGS) entry which is preliminary data.</text>
</comment>
<evidence type="ECO:0000259" key="1">
    <source>
        <dbReference type="Pfam" id="PF04149"/>
    </source>
</evidence>
<feature type="domain" description="DUF397" evidence="1">
    <location>
        <begin position="25"/>
        <end position="68"/>
    </location>
</feature>
<accession>A0A6I4M2L7</accession>
<dbReference type="Proteomes" id="UP000462055">
    <property type="component" value="Unassembled WGS sequence"/>
</dbReference>
<gene>
    <name evidence="2" type="ORF">F8568_002780</name>
</gene>
<dbReference type="Pfam" id="PF04149">
    <property type="entry name" value="DUF397"/>
    <property type="match status" value="1"/>
</dbReference>
<dbReference type="RefSeq" id="WP_151591029.1">
    <property type="nucleotide sequence ID" value="NZ_WBMS02000002.1"/>
</dbReference>
<evidence type="ECO:0000313" key="3">
    <source>
        <dbReference type="Proteomes" id="UP000462055"/>
    </source>
</evidence>
<keyword evidence="3" id="KW-1185">Reference proteome</keyword>
<dbReference type="AlphaFoldDB" id="A0A6I4M2L7"/>
<sequence>MFPARPATCTQSDCAPEPLRDDFRHCAEVATYTRPYRVSAAVRDSKDLEGPVPSFQPDEWTTFTQQVKTGLHDLKPCGYMRAPAGEALALWPGTGVSCRCRRGR</sequence>
<organism evidence="2 3">
    <name type="scientific">Actinomadura physcomitrii</name>
    <dbReference type="NCBI Taxonomy" id="2650748"/>
    <lineage>
        <taxon>Bacteria</taxon>
        <taxon>Bacillati</taxon>
        <taxon>Actinomycetota</taxon>
        <taxon>Actinomycetes</taxon>
        <taxon>Streptosporangiales</taxon>
        <taxon>Thermomonosporaceae</taxon>
        <taxon>Actinomadura</taxon>
    </lineage>
</organism>
<dbReference type="EMBL" id="WBMS02000002">
    <property type="protein sequence ID" value="MVZ99329.1"/>
    <property type="molecule type" value="Genomic_DNA"/>
</dbReference>
<reference evidence="2" key="1">
    <citation type="submission" date="2019-12" db="EMBL/GenBank/DDBJ databases">
        <title>Actinomadura physcomitrii sp. nov., a novel actinomycete isolated from moss [Physcomitrium sphaericum (Ludw) Fuernr].</title>
        <authorList>
            <person name="Zhuang X."/>
        </authorList>
    </citation>
    <scope>NUCLEOTIDE SEQUENCE [LARGE SCALE GENOMIC DNA]</scope>
    <source>
        <strain evidence="2">LD22</strain>
    </source>
</reference>
<protein>
    <submittedName>
        <fullName evidence="2">DUF397 domain-containing protein</fullName>
    </submittedName>
</protein>
<name>A0A6I4M2L7_9ACTN</name>
<evidence type="ECO:0000313" key="2">
    <source>
        <dbReference type="EMBL" id="MVZ99329.1"/>
    </source>
</evidence>